<dbReference type="EMBL" id="JANIIK010000114">
    <property type="protein sequence ID" value="KAJ3590787.1"/>
    <property type="molecule type" value="Genomic_DNA"/>
</dbReference>
<accession>A0A9Q0I8C0</accession>
<dbReference type="AlphaFoldDB" id="A0A9Q0I8C0"/>
<evidence type="ECO:0000256" key="1">
    <source>
        <dbReference type="SAM" id="MobiDB-lite"/>
    </source>
</evidence>
<protein>
    <submittedName>
        <fullName evidence="2">Uncharacterized protein</fullName>
    </submittedName>
</protein>
<reference evidence="2" key="1">
    <citation type="submission" date="2022-07" db="EMBL/GenBank/DDBJ databases">
        <title>Chromosome-level genome of Muraenolepis orangiensis.</title>
        <authorList>
            <person name="Kim J."/>
        </authorList>
    </citation>
    <scope>NUCLEOTIDE SEQUENCE</scope>
    <source>
        <strain evidence="2">KU_S4_2022</strain>
        <tissue evidence="2">Muscle</tissue>
    </source>
</reference>
<evidence type="ECO:0000313" key="3">
    <source>
        <dbReference type="Proteomes" id="UP001148018"/>
    </source>
</evidence>
<keyword evidence="3" id="KW-1185">Reference proteome</keyword>
<gene>
    <name evidence="2" type="ORF">NHX12_008735</name>
</gene>
<name>A0A9Q0I8C0_9TELE</name>
<sequence length="142" mass="15975">MSEWLDYLSDSTLVARFQRRCGLFLSDGGSSGTDPPPDREHPRTTPKNQPENNRHQGWVQPQYEVRNWPLYVLFLVSATLGNEVFYITVLPGIQWHVDPFLCRRLVNMWTDCPPPSGWLAVDTVSAGPAQFLVPFTVTGSGA</sequence>
<dbReference type="OrthoDB" id="301434at2759"/>
<proteinExistence type="predicted"/>
<organism evidence="2 3">
    <name type="scientific">Muraenolepis orangiensis</name>
    <name type="common">Patagonian moray cod</name>
    <dbReference type="NCBI Taxonomy" id="630683"/>
    <lineage>
        <taxon>Eukaryota</taxon>
        <taxon>Metazoa</taxon>
        <taxon>Chordata</taxon>
        <taxon>Craniata</taxon>
        <taxon>Vertebrata</taxon>
        <taxon>Euteleostomi</taxon>
        <taxon>Actinopterygii</taxon>
        <taxon>Neopterygii</taxon>
        <taxon>Teleostei</taxon>
        <taxon>Neoteleostei</taxon>
        <taxon>Acanthomorphata</taxon>
        <taxon>Zeiogadaria</taxon>
        <taxon>Gadariae</taxon>
        <taxon>Gadiformes</taxon>
        <taxon>Muraenolepidoidei</taxon>
        <taxon>Muraenolepididae</taxon>
        <taxon>Muraenolepis</taxon>
    </lineage>
</organism>
<feature type="region of interest" description="Disordered" evidence="1">
    <location>
        <begin position="26"/>
        <end position="58"/>
    </location>
</feature>
<evidence type="ECO:0000313" key="2">
    <source>
        <dbReference type="EMBL" id="KAJ3590787.1"/>
    </source>
</evidence>
<dbReference type="Proteomes" id="UP001148018">
    <property type="component" value="Unassembled WGS sequence"/>
</dbReference>
<comment type="caution">
    <text evidence="2">The sequence shown here is derived from an EMBL/GenBank/DDBJ whole genome shotgun (WGS) entry which is preliminary data.</text>
</comment>